<evidence type="ECO:0000256" key="5">
    <source>
        <dbReference type="ARBA" id="ARBA00022801"/>
    </source>
</evidence>
<sequence>MKFPRLRWLGLLGLGVASLALAEAGYYRHPAAHGDTLVFTAEGDLWAASLNGGPARRLTTHPAEESQAAISPDGRRIAFAANYDGATEAYVMPLAGGAPVRVSFEGGRVAIAGWTPRGEVVYATDNLAGPSWRSVLRTVDPDTLERRELPLADANEAAFDDAGHVYFTRFGLHITGDNAREYRGGAMAQLWRFALAGGDEAVRLAADHPGSLKRPMWWQGRLYFVSDAAGGTDNLWSMDADGGDIRQHTRHADFEVRGARLADGRIVYQHGADLRVYDIASGSDRVIEVSLASDFAQRRERWIKQPLAFLTSASFAPNGERVALTARGRVALAGTGPLRRIEIALPAEQRARNAVLSPDGKWVYAIADGTGEHEVWRFPVDGSPGGEPLTRDGDSHRWRVLPSPDGKWLAHDDKRGRLWLLELATGRNVQIDALTPHGGDQYSDIVWSPDSRFLALVRPDSPRRRDQVLLYSLAERRLATVTSDRYESFSPAFTPDGQWLYFLSNRNFQPTPGAPWGDRNMGPAFDKRAKVYAVALQAGLRFPFRPKDELGGEPKKNGDDKNNGTAPVKVDWDGLASRLHEVPLAPGNYRNLQTDGERLYLLDAEAGPEPRPTLKTLAIAGDAPQPEVFMAEVRDYALSADRRKLWLMKWTRNGPAGDMFILPAGAKAPTDAAALAKGQVRVGDWSLPILPEREWRQMFADAWRMHRDFLFDPNMRGLDWPALRDKYAPLLARVADRGELDDLLGQMMGELGVLHSQVRGSDLRRDAEAAVAASLGAAFERVADGARIARIWRSDPELPNERAPLAQPGVELREGDVILAVNGRPVRDATDIAVLLANQAGQQVLIDYRRGNAAPARVVATPVAMDRDAALRYSDWVQGTRERVEQAGGGRIGYLHLRAMTANDIADFAREFYANVDREALIVDVRRNRGGNIDSWVIEKLLRRAWMFWQPPGRSPYPNMQQTFRGHLVVLIDNLTYSDGETFAAGIKSLGLAPLIGQRTAGAGVWLSDRNRLSDNGMVRVAENAQFAPDGRWLIEGRGVAPDIEVDNPPHATWRGEDAQLAAALAHLQRKLREQPIAPFQGEPIPPRGRNGADVR</sequence>
<dbReference type="Pfam" id="PF26549">
    <property type="entry name" value="Tricorn_N"/>
    <property type="match status" value="1"/>
</dbReference>
<gene>
    <name evidence="12" type="ORF">HNQ58_000071</name>
</gene>
<dbReference type="Gene3D" id="2.130.10.10">
    <property type="entry name" value="YVTN repeat-like/Quinoprotein amine dehydrogenase"/>
    <property type="match status" value="1"/>
</dbReference>
<dbReference type="Gene3D" id="3.30.750.44">
    <property type="match status" value="1"/>
</dbReference>
<dbReference type="EC" id="3.4.21.-" evidence="7"/>
<dbReference type="GO" id="GO:0008236">
    <property type="term" value="F:serine-type peptidase activity"/>
    <property type="evidence" value="ECO:0007669"/>
    <property type="project" value="UniProtKB-UniRule"/>
</dbReference>
<dbReference type="InterPro" id="IPR029045">
    <property type="entry name" value="ClpP/crotonase-like_dom_sf"/>
</dbReference>
<comment type="subcellular location">
    <subcellularLocation>
        <location evidence="1 7">Cytoplasm</location>
    </subcellularLocation>
</comment>
<dbReference type="PANTHER" id="PTHR43253:SF1">
    <property type="entry name" value="TRICORN PROTEASE HOMOLOG 2-RELATED"/>
    <property type="match status" value="1"/>
</dbReference>
<dbReference type="Gene3D" id="2.30.42.10">
    <property type="match status" value="1"/>
</dbReference>
<dbReference type="AlphaFoldDB" id="A0A7W7V6L1"/>
<organism evidence="12 13">
    <name type="scientific">Rehaibacterium terrae</name>
    <dbReference type="NCBI Taxonomy" id="1341696"/>
    <lineage>
        <taxon>Bacteria</taxon>
        <taxon>Pseudomonadati</taxon>
        <taxon>Pseudomonadota</taxon>
        <taxon>Gammaproteobacteria</taxon>
        <taxon>Lysobacterales</taxon>
        <taxon>Lysobacteraceae</taxon>
        <taxon>Rehaibacterium</taxon>
    </lineage>
</organism>
<accession>A0A7W7V6L1</accession>
<dbReference type="PANTHER" id="PTHR43253">
    <property type="entry name" value="TRICORN PROTEASE HOMOLOG 2-RELATED"/>
    <property type="match status" value="1"/>
</dbReference>
<keyword evidence="3 7" id="KW-0963">Cytoplasm</keyword>
<feature type="site" description="Transition state stabilizer; via amide nitrogen" evidence="9">
    <location>
        <position position="979"/>
    </location>
</feature>
<dbReference type="GO" id="GO:0006508">
    <property type="term" value="P:proteolysis"/>
    <property type="evidence" value="ECO:0007669"/>
    <property type="project" value="UniProtKB-UniRule"/>
</dbReference>
<evidence type="ECO:0000256" key="10">
    <source>
        <dbReference type="SAM" id="MobiDB-lite"/>
    </source>
</evidence>
<dbReference type="Pfam" id="PF26550">
    <property type="entry name" value="Tricorn_2nd"/>
    <property type="match status" value="1"/>
</dbReference>
<dbReference type="SMART" id="SM00228">
    <property type="entry name" value="PDZ"/>
    <property type="match status" value="1"/>
</dbReference>
<dbReference type="Gene3D" id="3.90.226.10">
    <property type="entry name" value="2-enoyl-CoA Hydratase, Chain A, domain 1"/>
    <property type="match status" value="1"/>
</dbReference>
<dbReference type="SMART" id="SM00245">
    <property type="entry name" value="TSPc"/>
    <property type="match status" value="1"/>
</dbReference>
<dbReference type="InterPro" id="IPR028204">
    <property type="entry name" value="Tricorn_C1"/>
</dbReference>
<dbReference type="InterPro" id="IPR001478">
    <property type="entry name" value="PDZ"/>
</dbReference>
<protein>
    <recommendedName>
        <fullName evidence="7">Tricorn protease homolog</fullName>
        <ecNumber evidence="7">3.4.21.-</ecNumber>
    </recommendedName>
</protein>
<dbReference type="Pfam" id="PF14685">
    <property type="entry name" value="PDZ_Tricorn"/>
    <property type="match status" value="1"/>
</dbReference>
<evidence type="ECO:0000256" key="1">
    <source>
        <dbReference type="ARBA" id="ARBA00004496"/>
    </source>
</evidence>
<dbReference type="EMBL" id="JACHHX010000001">
    <property type="protein sequence ID" value="MBB5014200.1"/>
    <property type="molecule type" value="Genomic_DNA"/>
</dbReference>
<evidence type="ECO:0000256" key="3">
    <source>
        <dbReference type="ARBA" id="ARBA00022490"/>
    </source>
</evidence>
<dbReference type="Pfam" id="PF14684">
    <property type="entry name" value="Tricorn_C1"/>
    <property type="match status" value="1"/>
</dbReference>
<dbReference type="PIRSF" id="PIRSF036421">
    <property type="entry name" value="Tricorn_protease"/>
    <property type="match status" value="1"/>
</dbReference>
<keyword evidence="5 7" id="KW-0378">Hydrolase</keyword>
<dbReference type="RefSeq" id="WP_183946796.1">
    <property type="nucleotide sequence ID" value="NZ_JACHHX010000001.1"/>
</dbReference>
<feature type="region of interest" description="Disordered" evidence="10">
    <location>
        <begin position="545"/>
        <end position="567"/>
    </location>
</feature>
<keyword evidence="6 7" id="KW-0720">Serine protease</keyword>
<reference evidence="12 13" key="1">
    <citation type="submission" date="2020-08" db="EMBL/GenBank/DDBJ databases">
        <title>Genomic Encyclopedia of Type Strains, Phase IV (KMG-IV): sequencing the most valuable type-strain genomes for metagenomic binning, comparative biology and taxonomic classification.</title>
        <authorList>
            <person name="Goeker M."/>
        </authorList>
    </citation>
    <scope>NUCLEOTIDE SEQUENCE [LARGE SCALE GENOMIC DNA]</scope>
    <source>
        <strain evidence="12 13">DSM 25897</strain>
    </source>
</reference>
<evidence type="ECO:0000259" key="11">
    <source>
        <dbReference type="PROSITE" id="PS50106"/>
    </source>
</evidence>
<feature type="domain" description="PDZ" evidence="11">
    <location>
        <begin position="760"/>
        <end position="830"/>
    </location>
</feature>
<dbReference type="GO" id="GO:0005737">
    <property type="term" value="C:cytoplasm"/>
    <property type="evidence" value="ECO:0007669"/>
    <property type="project" value="UniProtKB-SubCell"/>
</dbReference>
<feature type="active site" description="Nucleophile" evidence="8">
    <location>
        <position position="978"/>
    </location>
</feature>
<keyword evidence="13" id="KW-1185">Reference proteome</keyword>
<evidence type="ECO:0000313" key="12">
    <source>
        <dbReference type="EMBL" id="MBB5014200.1"/>
    </source>
</evidence>
<dbReference type="SUPFAM" id="SSF82171">
    <property type="entry name" value="DPP6 N-terminal domain-like"/>
    <property type="match status" value="1"/>
</dbReference>
<dbReference type="CDD" id="cd07562">
    <property type="entry name" value="Peptidase_S41_TRI"/>
    <property type="match status" value="1"/>
</dbReference>
<evidence type="ECO:0000256" key="2">
    <source>
        <dbReference type="ARBA" id="ARBA00008524"/>
    </source>
</evidence>
<dbReference type="Gene3D" id="2.120.10.60">
    <property type="entry name" value="Tricorn protease N-terminal domain"/>
    <property type="match status" value="1"/>
</dbReference>
<evidence type="ECO:0000256" key="9">
    <source>
        <dbReference type="PIRSR" id="PIRSR036421-3"/>
    </source>
</evidence>
<keyword evidence="4 7" id="KW-0645">Protease</keyword>
<dbReference type="SUPFAM" id="SSF69304">
    <property type="entry name" value="Tricorn protease N-terminal domain"/>
    <property type="match status" value="1"/>
</dbReference>
<comment type="similarity">
    <text evidence="2 7">Belongs to the peptidase S41B family.</text>
</comment>
<dbReference type="Proteomes" id="UP000519004">
    <property type="component" value="Unassembled WGS sequence"/>
</dbReference>
<name>A0A7W7V6L1_9GAMM</name>
<dbReference type="Pfam" id="PF03572">
    <property type="entry name" value="Peptidase_S41"/>
    <property type="match status" value="1"/>
</dbReference>
<evidence type="ECO:0000256" key="7">
    <source>
        <dbReference type="PIRNR" id="PIRNR036421"/>
    </source>
</evidence>
<feature type="active site" description="Charge relay system" evidence="8">
    <location>
        <position position="1036"/>
    </location>
</feature>
<feature type="active site" description="Charge relay system" evidence="8">
    <location>
        <position position="755"/>
    </location>
</feature>
<evidence type="ECO:0000256" key="4">
    <source>
        <dbReference type="ARBA" id="ARBA00022670"/>
    </source>
</evidence>
<dbReference type="InterPro" id="IPR029414">
    <property type="entry name" value="Tricorn_PDZ"/>
</dbReference>
<proteinExistence type="inferred from homology"/>
<feature type="compositionally biased region" description="Basic and acidic residues" evidence="10">
    <location>
        <begin position="545"/>
        <end position="562"/>
    </location>
</feature>
<comment type="caution">
    <text evidence="12">The sequence shown here is derived from an EMBL/GenBank/DDBJ whole genome shotgun (WGS) entry which is preliminary data.</text>
</comment>
<evidence type="ECO:0000256" key="6">
    <source>
        <dbReference type="ARBA" id="ARBA00022825"/>
    </source>
</evidence>
<feature type="region of interest" description="Disordered" evidence="10">
    <location>
        <begin position="1075"/>
        <end position="1096"/>
    </location>
</feature>
<comment type="function">
    <text evidence="7">Degrades oligopeptides.</text>
</comment>
<dbReference type="PROSITE" id="PS50106">
    <property type="entry name" value="PDZ"/>
    <property type="match status" value="1"/>
</dbReference>
<evidence type="ECO:0000313" key="13">
    <source>
        <dbReference type="Proteomes" id="UP000519004"/>
    </source>
</evidence>
<dbReference type="SUPFAM" id="SSF52096">
    <property type="entry name" value="ClpP/crotonase"/>
    <property type="match status" value="1"/>
</dbReference>
<dbReference type="InterPro" id="IPR015943">
    <property type="entry name" value="WD40/YVTN_repeat-like_dom_sf"/>
</dbReference>
<evidence type="ECO:0000256" key="8">
    <source>
        <dbReference type="PIRSR" id="PIRSR036421-1"/>
    </source>
</evidence>
<dbReference type="InterPro" id="IPR012393">
    <property type="entry name" value="Tricorn_protease"/>
</dbReference>
<dbReference type="InterPro" id="IPR005151">
    <property type="entry name" value="Tail-specific_protease"/>
</dbReference>
<dbReference type="InterPro" id="IPR036034">
    <property type="entry name" value="PDZ_sf"/>
</dbReference>
<dbReference type="SUPFAM" id="SSF50156">
    <property type="entry name" value="PDZ domain-like"/>
    <property type="match status" value="1"/>
</dbReference>